<keyword evidence="2" id="KW-1185">Reference proteome</keyword>
<dbReference type="EMBL" id="JAGFNK010000233">
    <property type="protein sequence ID" value="KAI9456623.1"/>
    <property type="molecule type" value="Genomic_DNA"/>
</dbReference>
<name>A0ACC0U1B3_9AGAM</name>
<dbReference type="Proteomes" id="UP001207468">
    <property type="component" value="Unassembled WGS sequence"/>
</dbReference>
<accession>A0ACC0U1B3</accession>
<reference evidence="1" key="1">
    <citation type="submission" date="2021-03" db="EMBL/GenBank/DDBJ databases">
        <title>Evolutionary priming and transition to the ectomycorrhizal habit in an iconic lineage of mushroom-forming fungi: is preadaptation a requirement?</title>
        <authorList>
            <consortium name="DOE Joint Genome Institute"/>
            <person name="Looney B.P."/>
            <person name="Miyauchi S."/>
            <person name="Morin E."/>
            <person name="Drula E."/>
            <person name="Courty P.E."/>
            <person name="Chicoki N."/>
            <person name="Fauchery L."/>
            <person name="Kohler A."/>
            <person name="Kuo A."/>
            <person name="LaButti K."/>
            <person name="Pangilinan J."/>
            <person name="Lipzen A."/>
            <person name="Riley R."/>
            <person name="Andreopoulos W."/>
            <person name="He G."/>
            <person name="Johnson J."/>
            <person name="Barry K.W."/>
            <person name="Grigoriev I.V."/>
            <person name="Nagy L."/>
            <person name="Hibbett D."/>
            <person name="Henrissat B."/>
            <person name="Matheny P.B."/>
            <person name="Labbe J."/>
            <person name="Martin A.F."/>
        </authorList>
    </citation>
    <scope>NUCLEOTIDE SEQUENCE</scope>
    <source>
        <strain evidence="1">BPL698</strain>
    </source>
</reference>
<comment type="caution">
    <text evidence="1">The sequence shown here is derived from an EMBL/GenBank/DDBJ whole genome shotgun (WGS) entry which is preliminary data.</text>
</comment>
<evidence type="ECO:0000313" key="1">
    <source>
        <dbReference type="EMBL" id="KAI9456623.1"/>
    </source>
</evidence>
<gene>
    <name evidence="1" type="ORF">F5148DRAFT_984406</name>
</gene>
<organism evidence="1 2">
    <name type="scientific">Russula earlei</name>
    <dbReference type="NCBI Taxonomy" id="71964"/>
    <lineage>
        <taxon>Eukaryota</taxon>
        <taxon>Fungi</taxon>
        <taxon>Dikarya</taxon>
        <taxon>Basidiomycota</taxon>
        <taxon>Agaricomycotina</taxon>
        <taxon>Agaricomycetes</taxon>
        <taxon>Russulales</taxon>
        <taxon>Russulaceae</taxon>
        <taxon>Russula</taxon>
    </lineage>
</organism>
<sequence length="372" mass="41073">MVLLSPTLILFFSLPVLVLSSANTSQADTRTCNPARNGLASGTLQFNSDCNVTTWCNNGRCEKKGCRRDLFPLGYNTGGGSIGNGKNIPPPAFCADTEFCPDEGSQCVPQIAVGQPCQFNRDDSCQPPPNQQQLQDTNGLGRNVNGSICLNFVCQYANVTAGNQCELENTGYIGYGASQFVYIVSRMLYVHSDNCMVGLYCDTNSTTCIQQKAIGESCSADKECLTYNCMPNLVCGVSPSNPRQFPTWVYIVAGTGIFGGMIVTLVVLFCIHRRQRDNEREKRRQYWREQNAFRQNILQMHETAQASLFLQPGSRRSALFGTSTEDSHAPMMQYGGTPGGGQRQYVTEDGSYEGGYDEQLIMRTPYMHDNRI</sequence>
<protein>
    <submittedName>
        <fullName evidence="1">Uncharacterized protein</fullName>
    </submittedName>
</protein>
<evidence type="ECO:0000313" key="2">
    <source>
        <dbReference type="Proteomes" id="UP001207468"/>
    </source>
</evidence>
<proteinExistence type="predicted"/>